<dbReference type="GeneID" id="28802352"/>
<evidence type="ECO:0000313" key="2">
    <source>
        <dbReference type="Proteomes" id="UP000207597"/>
    </source>
</evidence>
<accession>A0A0U1ZVM0</accession>
<evidence type="ECO:0000313" key="1">
    <source>
        <dbReference type="EMBL" id="AKA61390.1"/>
    </source>
</evidence>
<reference evidence="1 2" key="1">
    <citation type="journal article" date="2016" name="Virus Genes">
        <title>Genomic analysis of Staphylococcus phage Stau2 isolated from medical specimen.</title>
        <authorList>
            <person name="Hsieh S.E."/>
            <person name="Tseng Y.H."/>
            <person name="Lo H.H."/>
            <person name="Chen S.T."/>
            <person name="Wu C.N."/>
        </authorList>
    </citation>
    <scope>NUCLEOTIDE SEQUENCE [LARGE SCALE GENOMIC DNA]</scope>
</reference>
<proteinExistence type="predicted"/>
<protein>
    <submittedName>
        <fullName evidence="1">Uncharacterized protein</fullName>
    </submittedName>
</protein>
<dbReference type="EMBL" id="KP881332">
    <property type="protein sequence ID" value="AKA61390.1"/>
    <property type="molecule type" value="Genomic_DNA"/>
</dbReference>
<dbReference type="KEGG" id="vg:28802352"/>
<dbReference type="RefSeq" id="YP_009275896.1">
    <property type="nucleotide sequence ID" value="NC_030933.1"/>
</dbReference>
<gene>
    <name evidence="1" type="ORF">Stau2_139</name>
</gene>
<keyword evidence="2" id="KW-1185">Reference proteome</keyword>
<dbReference type="Proteomes" id="UP000207597">
    <property type="component" value="Segment"/>
</dbReference>
<name>A0A0U1ZVM0_9CAUD</name>
<organism evidence="1 2">
    <name type="scientific">Staphylococcus phage Stau2</name>
    <dbReference type="NCBI Taxonomy" id="1200862"/>
    <lineage>
        <taxon>Viruses</taxon>
        <taxon>Duplodnaviria</taxon>
        <taxon>Heunggongvirae</taxon>
        <taxon>Uroviricota</taxon>
        <taxon>Caudoviricetes</taxon>
        <taxon>Herelleviridae</taxon>
        <taxon>Twortvirinae</taxon>
        <taxon>Silviavirus</taxon>
        <taxon>Silviavirus stau2</taxon>
    </lineage>
</organism>
<sequence>MKNYKTLEELNQDYTVIRTQNEASSKRNNLDVTDIYVNDWGLLQYGIYFNKFDNVYNVVSMTSGNKSYNITAHELDSFIMDELNKQLELFVNAGRL</sequence>